<evidence type="ECO:0000256" key="5">
    <source>
        <dbReference type="PROSITE-ProRule" id="PRU00433"/>
    </source>
</evidence>
<name>A0A2S7IPA6_9BACT</name>
<keyword evidence="1 5" id="KW-0349">Heme</keyword>
<sequence>MQLLKSLLLVGVVVVLFSQATFSPKNQSLLSDSLLTGEQLAHRYCQGCHLFPDPSLLDKQTWEKGVLPYMGRRLGIRSSAIDPYRGLFAEEKQKVMAAGLYPRKPLLSKADWQKIVSYYRTQAPEKLAPPRTVTNPYPSLPNFSVRAISFQDDHTPQTTLLTYDTLSHQLFVGDRQKKLWVLDSEFKLQHEHHLDSPPSALRVQANGELQVLTMGSLMPSDLNLGNLLCIDSGGAIRLQLHSLPRPVHFTECDLNQDGKKDVIVCGFGHQLGQLAWYESYQESNPVVHILKALPGARKAVVEDFNRDGRPDIVVLMEQAQEGVYLFTNEGQGEFREQALLQFPPVYGLSSMEVLDFNGDGYLDLLVSNGDNWDYTNILKNYHGIRLYLNDGENHFKEAWFYPLYGANQVVAADFDQDGDLDLAAISFFPDMIQHPEQGFMYFNNLGNLNFEAHTVPEAAKGKWLTMEVADYDQDGDLDLILGSYLYSLMDLGTLTLQGQKKFPQLLILNNGLRQPAP</sequence>
<dbReference type="InterPro" id="IPR028994">
    <property type="entry name" value="Integrin_alpha_N"/>
</dbReference>
<dbReference type="InterPro" id="IPR036909">
    <property type="entry name" value="Cyt_c-like_dom_sf"/>
</dbReference>
<keyword evidence="2 5" id="KW-0479">Metal-binding</keyword>
<dbReference type="AlphaFoldDB" id="A0A2S7IPA6"/>
<dbReference type="Pfam" id="PF13517">
    <property type="entry name" value="FG-GAP_3"/>
    <property type="match status" value="2"/>
</dbReference>
<dbReference type="InterPro" id="IPR009056">
    <property type="entry name" value="Cyt_c-like_dom"/>
</dbReference>
<keyword evidence="8" id="KW-1185">Reference proteome</keyword>
<dbReference type="InterPro" id="IPR013517">
    <property type="entry name" value="FG-GAP"/>
</dbReference>
<evidence type="ECO:0000256" key="1">
    <source>
        <dbReference type="ARBA" id="ARBA00022617"/>
    </source>
</evidence>
<dbReference type="PROSITE" id="PS51007">
    <property type="entry name" value="CYTC"/>
    <property type="match status" value="1"/>
</dbReference>
<evidence type="ECO:0000259" key="6">
    <source>
        <dbReference type="PROSITE" id="PS51007"/>
    </source>
</evidence>
<gene>
    <name evidence="7" type="ORF">C5O19_07410</name>
</gene>
<dbReference type="GO" id="GO:0020037">
    <property type="term" value="F:heme binding"/>
    <property type="evidence" value="ECO:0007669"/>
    <property type="project" value="InterPro"/>
</dbReference>
<dbReference type="Proteomes" id="UP000239590">
    <property type="component" value="Unassembled WGS sequence"/>
</dbReference>
<evidence type="ECO:0000313" key="7">
    <source>
        <dbReference type="EMBL" id="PQA59468.1"/>
    </source>
</evidence>
<dbReference type="SUPFAM" id="SSF46626">
    <property type="entry name" value="Cytochrome c"/>
    <property type="match status" value="1"/>
</dbReference>
<comment type="caution">
    <text evidence="7">The sequence shown here is derived from an EMBL/GenBank/DDBJ whole genome shotgun (WGS) entry which is preliminary data.</text>
</comment>
<reference evidence="8" key="1">
    <citation type="submission" date="2018-02" db="EMBL/GenBank/DDBJ databases">
        <title>Genome sequencing of Solimonas sp. HR-BB.</title>
        <authorList>
            <person name="Lee Y."/>
            <person name="Jeon C.O."/>
        </authorList>
    </citation>
    <scope>NUCLEOTIDE SEQUENCE [LARGE SCALE GENOMIC DNA]</scope>
    <source>
        <strain evidence="8">HR-U</strain>
    </source>
</reference>
<dbReference type="GO" id="GO:0009055">
    <property type="term" value="F:electron transfer activity"/>
    <property type="evidence" value="ECO:0007669"/>
    <property type="project" value="InterPro"/>
</dbReference>
<organism evidence="7 8">
    <name type="scientific">Siphonobacter curvatus</name>
    <dbReference type="NCBI Taxonomy" id="2094562"/>
    <lineage>
        <taxon>Bacteria</taxon>
        <taxon>Pseudomonadati</taxon>
        <taxon>Bacteroidota</taxon>
        <taxon>Cytophagia</taxon>
        <taxon>Cytophagales</taxon>
        <taxon>Cytophagaceae</taxon>
        <taxon>Siphonobacter</taxon>
    </lineage>
</organism>
<evidence type="ECO:0000256" key="2">
    <source>
        <dbReference type="ARBA" id="ARBA00022723"/>
    </source>
</evidence>
<dbReference type="SUPFAM" id="SSF69318">
    <property type="entry name" value="Integrin alpha N-terminal domain"/>
    <property type="match status" value="1"/>
</dbReference>
<dbReference type="GO" id="GO:0046872">
    <property type="term" value="F:metal ion binding"/>
    <property type="evidence" value="ECO:0007669"/>
    <property type="project" value="UniProtKB-KW"/>
</dbReference>
<evidence type="ECO:0000256" key="4">
    <source>
        <dbReference type="ARBA" id="ARBA00023004"/>
    </source>
</evidence>
<evidence type="ECO:0000256" key="3">
    <source>
        <dbReference type="ARBA" id="ARBA00022729"/>
    </source>
</evidence>
<protein>
    <recommendedName>
        <fullName evidence="6">Cytochrome c domain-containing protein</fullName>
    </recommendedName>
</protein>
<dbReference type="Gene3D" id="2.130.10.130">
    <property type="entry name" value="Integrin alpha, N-terminal"/>
    <property type="match status" value="1"/>
</dbReference>
<keyword evidence="3" id="KW-0732">Signal</keyword>
<keyword evidence="4 5" id="KW-0408">Iron</keyword>
<evidence type="ECO:0000313" key="8">
    <source>
        <dbReference type="Proteomes" id="UP000239590"/>
    </source>
</evidence>
<accession>A0A2S7IPA6</accession>
<dbReference type="PANTHER" id="PTHR46580">
    <property type="entry name" value="SENSOR KINASE-RELATED"/>
    <property type="match status" value="1"/>
</dbReference>
<feature type="domain" description="Cytochrome c" evidence="6">
    <location>
        <begin position="32"/>
        <end position="123"/>
    </location>
</feature>
<dbReference type="PANTHER" id="PTHR46580:SF4">
    <property type="entry name" value="ATP_GTP-BINDING PROTEIN"/>
    <property type="match status" value="1"/>
</dbReference>
<dbReference type="OrthoDB" id="1391917at2"/>
<dbReference type="EMBL" id="PTRA01000001">
    <property type="protein sequence ID" value="PQA59468.1"/>
    <property type="molecule type" value="Genomic_DNA"/>
</dbReference>
<dbReference type="RefSeq" id="WP_104710980.1">
    <property type="nucleotide sequence ID" value="NZ_PTRA01000001.1"/>
</dbReference>
<proteinExistence type="predicted"/>